<accession>A0A2S8F4D0</accession>
<sequence length="755" mass="79868">MLRYAMLLGLALLLGETSSLSAAPRIDNASLRGLTIGKTTHLSLTGQQLAPNPVIKLDFPVGAVRVLPQSNAKTMELEIDLPADARPQHGHLRIATDTGISNPITLGIDALPQAPFTESIAALPIALSGNLSGAQLLTTSFQGKAGQRVVVDVEAQRLGSKLQPLVSIVDQRDTQLAYSSREITTGGDARLVVELPSDGLYTVKLQDVLFRGGSPGHFRLKIGDIAFADMVYPLAIHQTEDTATLKPLTPRAVESPLVASVPSWNANDPTMANLPVEISGPFSGPLPTVLRSDIPQYGEPEPKSQAGSIGSAPLGISGILREPKERDEFLVDVTPGTKYRAEVFAQRIHSPVDAVLEIRKPDGAMLASSDDQNDTPDPAALFDVPPDVQQVKLVVFDLSHAAGANHAYRLRITPESRPDFHLHVNESSINIPAGGSAVVEVVAERRGFDEAIVLNFPHLPEGVVASLREIPARADRALVTFTAANDAHDSSVGPIIGEAEINGQRIAREAAVGPDKTSFGLAPESSQLGFGIVQKPKLLVAWSSEVPENSLGLGQTTALPLSVTRAENQTGPVRFSLITSQVIPQDKGKPDLAKAIKLTKEAILEADQSDATLNVSLPPELADIAWDIAVKAELLSADKKNVLATAVSPAKRFSLGSPLFLALNGETVVRLKGTISRAGGFNHPVIVAVNGLPKEAKSAAAEVPADKSDFTIEITLPPGIKPEQLADIKLVATAKRNGADVTSNAFPIRLESGAK</sequence>
<gene>
    <name evidence="2" type="ORF">C5Y98_27350</name>
</gene>
<dbReference type="Gene3D" id="2.60.120.380">
    <property type="match status" value="1"/>
</dbReference>
<keyword evidence="1" id="KW-0732">Signal</keyword>
<evidence type="ECO:0000256" key="1">
    <source>
        <dbReference type="SAM" id="SignalP"/>
    </source>
</evidence>
<name>A0A2S8F4D0_9BACT</name>
<dbReference type="OrthoDB" id="235850at2"/>
<organism evidence="2 3">
    <name type="scientific">Blastopirellula marina</name>
    <dbReference type="NCBI Taxonomy" id="124"/>
    <lineage>
        <taxon>Bacteria</taxon>
        <taxon>Pseudomonadati</taxon>
        <taxon>Planctomycetota</taxon>
        <taxon>Planctomycetia</taxon>
        <taxon>Pirellulales</taxon>
        <taxon>Pirellulaceae</taxon>
        <taxon>Blastopirellula</taxon>
    </lineage>
</organism>
<evidence type="ECO:0000313" key="2">
    <source>
        <dbReference type="EMBL" id="PQO26977.1"/>
    </source>
</evidence>
<comment type="caution">
    <text evidence="2">The sequence shown here is derived from an EMBL/GenBank/DDBJ whole genome shotgun (WGS) entry which is preliminary data.</text>
</comment>
<feature type="signal peptide" evidence="1">
    <location>
        <begin position="1"/>
        <end position="22"/>
    </location>
</feature>
<dbReference type="Proteomes" id="UP000239388">
    <property type="component" value="Unassembled WGS sequence"/>
</dbReference>
<feature type="chain" id="PRO_5015684336" description="Serine protease" evidence="1">
    <location>
        <begin position="23"/>
        <end position="755"/>
    </location>
</feature>
<reference evidence="2 3" key="1">
    <citation type="submission" date="2018-02" db="EMBL/GenBank/DDBJ databases">
        <title>Comparative genomes isolates from brazilian mangrove.</title>
        <authorList>
            <person name="Araujo J.E."/>
            <person name="Taketani R.G."/>
            <person name="Silva M.C.P."/>
            <person name="Loureco M.V."/>
            <person name="Andreote F.D."/>
        </authorList>
    </citation>
    <scope>NUCLEOTIDE SEQUENCE [LARGE SCALE GENOMIC DNA]</scope>
    <source>
        <strain evidence="2 3">NAP PRIS-MGV</strain>
    </source>
</reference>
<dbReference type="EMBL" id="PUIB01000028">
    <property type="protein sequence ID" value="PQO26977.1"/>
    <property type="molecule type" value="Genomic_DNA"/>
</dbReference>
<evidence type="ECO:0000313" key="3">
    <source>
        <dbReference type="Proteomes" id="UP000239388"/>
    </source>
</evidence>
<proteinExistence type="predicted"/>
<protein>
    <recommendedName>
        <fullName evidence="4">Serine protease</fullName>
    </recommendedName>
</protein>
<evidence type="ECO:0008006" key="4">
    <source>
        <dbReference type="Google" id="ProtNLM"/>
    </source>
</evidence>
<dbReference type="RefSeq" id="WP_105359415.1">
    <property type="nucleotide sequence ID" value="NZ_PUIB01000028.1"/>
</dbReference>
<dbReference type="AlphaFoldDB" id="A0A2S8F4D0"/>